<comment type="caution">
    <text evidence="1">The sequence shown here is derived from an EMBL/GenBank/DDBJ whole genome shotgun (WGS) entry which is preliminary data.</text>
</comment>
<accession>A0A562SIG1</accession>
<gene>
    <name evidence="1" type="ORF">IQ13_3208</name>
</gene>
<dbReference type="Proteomes" id="UP000316167">
    <property type="component" value="Unassembled WGS sequence"/>
</dbReference>
<dbReference type="RefSeq" id="WP_144887547.1">
    <property type="nucleotide sequence ID" value="NZ_VLLE01000005.1"/>
</dbReference>
<protein>
    <submittedName>
        <fullName evidence="1">Uncharacterized protein</fullName>
    </submittedName>
</protein>
<evidence type="ECO:0000313" key="1">
    <source>
        <dbReference type="EMBL" id="TWI80530.1"/>
    </source>
</evidence>
<dbReference type="EMBL" id="VLLE01000005">
    <property type="protein sequence ID" value="TWI80530.1"/>
    <property type="molecule type" value="Genomic_DNA"/>
</dbReference>
<dbReference type="AlphaFoldDB" id="A0A562SIG1"/>
<organism evidence="1 2">
    <name type="scientific">Lacibacter cauensis</name>
    <dbReference type="NCBI Taxonomy" id="510947"/>
    <lineage>
        <taxon>Bacteria</taxon>
        <taxon>Pseudomonadati</taxon>
        <taxon>Bacteroidota</taxon>
        <taxon>Chitinophagia</taxon>
        <taxon>Chitinophagales</taxon>
        <taxon>Chitinophagaceae</taxon>
        <taxon>Lacibacter</taxon>
    </lineage>
</organism>
<reference evidence="1 2" key="1">
    <citation type="journal article" date="2015" name="Stand. Genomic Sci.">
        <title>Genomic Encyclopedia of Bacterial and Archaeal Type Strains, Phase III: the genomes of soil and plant-associated and newly described type strains.</title>
        <authorList>
            <person name="Whitman W.B."/>
            <person name="Woyke T."/>
            <person name="Klenk H.P."/>
            <person name="Zhou Y."/>
            <person name="Lilburn T.G."/>
            <person name="Beck B.J."/>
            <person name="De Vos P."/>
            <person name="Vandamme P."/>
            <person name="Eisen J.A."/>
            <person name="Garrity G."/>
            <person name="Hugenholtz P."/>
            <person name="Kyrpides N.C."/>
        </authorList>
    </citation>
    <scope>NUCLEOTIDE SEQUENCE [LARGE SCALE GENOMIC DNA]</scope>
    <source>
        <strain evidence="1 2">CGMCC 1.7271</strain>
    </source>
</reference>
<proteinExistence type="predicted"/>
<dbReference type="OrthoDB" id="9944687at2"/>
<sequence length="283" mass="30176">MKSLKTILTFSVFSLLIAAVCVYFGAGVEASLIAGVAVNLAGSLIPQQNGVLGMYVGSGTGTEGQALVQALVTDPERAAYLVNSTSPRFKGKKVVPGYLRLEAPIKNTEPVIRFRTFLGDGATVKSTERRLDRNDAFIATGVRIGLLKQDTANAKTNGLVHTYPNITAFGAAAAADLLAIYQGALRMNIDDKDELKGFPMSRFLHIPETQQTAGTNYDQRSPEAGIVNLTPHIIIDGDKKNEIEVVFPTYAAFAGGTSATAGFEHFLVMELFGFEVLQGSKGA</sequence>
<name>A0A562SIG1_9BACT</name>
<keyword evidence="2" id="KW-1185">Reference proteome</keyword>
<evidence type="ECO:0000313" key="2">
    <source>
        <dbReference type="Proteomes" id="UP000316167"/>
    </source>
</evidence>